<protein>
    <submittedName>
        <fullName evidence="2">Uncharacterized protein</fullName>
    </submittedName>
</protein>
<dbReference type="Proteomes" id="UP000827986">
    <property type="component" value="Unassembled WGS sequence"/>
</dbReference>
<proteinExistence type="predicted"/>
<gene>
    <name evidence="2" type="ORF">KIL84_008349</name>
</gene>
<sequence>TRNTPSDMDEESQIAVFQPNDVDSSPDIIKERIDISLEVLTSNSNLEDPDKPDETL</sequence>
<evidence type="ECO:0000256" key="1">
    <source>
        <dbReference type="SAM" id="MobiDB-lite"/>
    </source>
</evidence>
<accession>A0A9D3XAG7</accession>
<feature type="non-terminal residue" evidence="2">
    <location>
        <position position="1"/>
    </location>
</feature>
<dbReference type="AlphaFoldDB" id="A0A9D3XAG7"/>
<feature type="region of interest" description="Disordered" evidence="1">
    <location>
        <begin position="1"/>
        <end position="25"/>
    </location>
</feature>
<evidence type="ECO:0000313" key="3">
    <source>
        <dbReference type="Proteomes" id="UP000827986"/>
    </source>
</evidence>
<name>A0A9D3XAG7_9SAUR</name>
<keyword evidence="3" id="KW-1185">Reference proteome</keyword>
<reference evidence="2" key="1">
    <citation type="submission" date="2021-09" db="EMBL/GenBank/DDBJ databases">
        <title>The genome of Mauremys mutica provides insights into the evolution of semi-aquatic lifestyle.</title>
        <authorList>
            <person name="Gong S."/>
            <person name="Gao Y."/>
        </authorList>
    </citation>
    <scope>NUCLEOTIDE SEQUENCE</scope>
    <source>
        <strain evidence="2">MM-2020</strain>
        <tissue evidence="2">Muscle</tissue>
    </source>
</reference>
<evidence type="ECO:0000313" key="2">
    <source>
        <dbReference type="EMBL" id="KAH1175475.1"/>
    </source>
</evidence>
<comment type="caution">
    <text evidence="2">The sequence shown here is derived from an EMBL/GenBank/DDBJ whole genome shotgun (WGS) entry which is preliminary data.</text>
</comment>
<dbReference type="EMBL" id="JAHDVG010000477">
    <property type="protein sequence ID" value="KAH1175475.1"/>
    <property type="molecule type" value="Genomic_DNA"/>
</dbReference>
<organism evidence="2 3">
    <name type="scientific">Mauremys mutica</name>
    <name type="common">yellowpond turtle</name>
    <dbReference type="NCBI Taxonomy" id="74926"/>
    <lineage>
        <taxon>Eukaryota</taxon>
        <taxon>Metazoa</taxon>
        <taxon>Chordata</taxon>
        <taxon>Craniata</taxon>
        <taxon>Vertebrata</taxon>
        <taxon>Euteleostomi</taxon>
        <taxon>Archelosauria</taxon>
        <taxon>Testudinata</taxon>
        <taxon>Testudines</taxon>
        <taxon>Cryptodira</taxon>
        <taxon>Durocryptodira</taxon>
        <taxon>Testudinoidea</taxon>
        <taxon>Geoemydidae</taxon>
        <taxon>Geoemydinae</taxon>
        <taxon>Mauremys</taxon>
    </lineage>
</organism>